<dbReference type="EMBL" id="JF411744">
    <property type="protein sequence ID" value="AAC96586.1"/>
    <property type="molecule type" value="Genomic_DNA"/>
</dbReference>
<proteinExistence type="predicted"/>
<reference evidence="1 2" key="7">
    <citation type="journal article" date="2000" name="Virology">
        <title>Characterization of a beta-1,3-glucanase encoded by chlorella virus PBCV-1.</title>
        <authorList>
            <person name="Sun L."/>
            <person name="Gurnon J.R."/>
            <person name="Adams B.J."/>
            <person name="Graves M.V."/>
            <person name="Van Etten J.L."/>
        </authorList>
    </citation>
    <scope>NUCLEOTIDE SEQUENCE [LARGE SCALE GENOMIC DNA]</scope>
</reference>
<dbReference type="RefSeq" id="NP_048565.1">
    <property type="nucleotide sequence ID" value="NC_000852.5"/>
</dbReference>
<protein>
    <submittedName>
        <fullName evidence="1">Uncharacterized protein</fullName>
    </submittedName>
</protein>
<reference evidence="1 2" key="4">
    <citation type="journal article" date="1996" name="Virology">
        <title>Analysis of 76 kb of the chlorella virus PBCV-1 330-kb genome: map positions 182 to 258.</title>
        <authorList>
            <person name="Kutish G.F."/>
            <person name="Li Y."/>
            <person name="Lu Z."/>
            <person name="Furuta M."/>
            <person name="Rock D.L."/>
            <person name="Van Etten J.L."/>
        </authorList>
    </citation>
    <scope>NUCLEOTIDE SEQUENCE [LARGE SCALE GENOMIC DNA]</scope>
</reference>
<dbReference type="Proteomes" id="UP000000862">
    <property type="component" value="Segment"/>
</dbReference>
<reference evidence="1 2" key="1">
    <citation type="journal article" date="1995" name="Virology">
        <title>Analysis of 45 kb of DNA located at the left end of the chlorella virus PBCV-1 genome.</title>
        <authorList>
            <person name="Lu Z."/>
            <person name="Li Y."/>
            <person name="Zhang Y."/>
            <person name="Kutish G.F."/>
            <person name="Rock D.L."/>
            <person name="Van Etten J.L."/>
        </authorList>
    </citation>
    <scope>NUCLEOTIDE SEQUENCE [LARGE SCALE GENOMIC DNA]</scope>
</reference>
<gene>
    <name evidence="1" type="primary">a218L</name>
</gene>
<evidence type="ECO:0000313" key="1">
    <source>
        <dbReference type="EMBL" id="AAC96586.1"/>
    </source>
</evidence>
<dbReference type="KEGG" id="vg:917836"/>
<evidence type="ECO:0000313" key="2">
    <source>
        <dbReference type="Proteomes" id="UP000000862"/>
    </source>
</evidence>
<organism evidence="1 2">
    <name type="scientific">Paramecium bursaria Chlorella virus 1</name>
    <name type="common">PBCV-1</name>
    <dbReference type="NCBI Taxonomy" id="10506"/>
    <lineage>
        <taxon>Viruses</taxon>
        <taxon>Varidnaviria</taxon>
        <taxon>Bamfordvirae</taxon>
        <taxon>Nucleocytoviricota</taxon>
        <taxon>Megaviricetes</taxon>
        <taxon>Algavirales</taxon>
        <taxon>Phycodnaviridae</taxon>
        <taxon>Chlorovirus</taxon>
        <taxon>Chlorovirus vanettense</taxon>
    </lineage>
</organism>
<reference evidence="1 2" key="2">
    <citation type="journal article" date="1995" name="Virology">
        <title>Analysis of 43 kb of the Chlorella virus PBCV-1 330-kb genome: map positions 45 to 88.</title>
        <authorList>
            <person name="Li Y."/>
            <person name="Lu Z."/>
            <person name="Burbank D.E."/>
            <person name="Kutish G.F."/>
            <person name="Rock D.L."/>
            <person name="Van Etten J.L."/>
        </authorList>
    </citation>
    <scope>NUCLEOTIDE SEQUENCE [LARGE SCALE GENOMIC DNA]</scope>
</reference>
<reference evidence="1 2" key="3">
    <citation type="journal article" date="1996" name="Virology">
        <title>Analysis of 94 kb of the chlorella virus PBCV-1 330-kb genome: map positions 88 to 182.</title>
        <authorList>
            <person name="Lu Z."/>
            <person name="Li Y."/>
            <person name="Que Q."/>
            <person name="Kutish G.F."/>
            <person name="Rock D.L."/>
            <person name="Van Etten J.L."/>
        </authorList>
    </citation>
    <scope>NUCLEOTIDE SEQUENCE [LARGE SCALE GENOMIC DNA]</scope>
</reference>
<dbReference type="PIR" id="T17708">
    <property type="entry name" value="T17708"/>
</dbReference>
<sequence length="121" mass="14878">MTINDTKKIKFISYNDRFVRLRRCRWWHRWFVCEHEADKKEKKWSAVRKKQRCIWASERTRLSRGKDQMWRGNCSTGEQVSGEIVKKIWDEYESNLGSRNCRQPFTTIRYEEGRETNQNRL</sequence>
<organismHost>
    <name type="scientific">Chlorella</name>
    <dbReference type="NCBI Taxonomy" id="3071"/>
</organismHost>
<dbReference type="GeneID" id="917836"/>
<name>Q84538_PBCV1</name>
<accession>Q84538</accession>
<reference evidence="1 2" key="5">
    <citation type="journal article" date="1997" name="Virology">
        <title>Analysis of 74 kb of DNA located at the right end of the 330-kb chlorella virus PBCV-1 genome.</title>
        <authorList>
            <person name="Li Y."/>
            <person name="Lu Z."/>
            <person name="Sun L."/>
            <person name="Ropp S."/>
            <person name="Kutish G.F."/>
            <person name="Rock D.L."/>
            <person name="Van Etten J.L."/>
        </authorList>
    </citation>
    <scope>NUCLEOTIDE SEQUENCE [LARGE SCALE GENOMIC DNA]</scope>
</reference>
<reference evidence="1 2" key="6">
    <citation type="journal article" date="1999" name="Virology">
        <title>Chlorella virus PBCV-1 encodes a functional homospermidine synthase.</title>
        <authorList>
            <person name="Kaiser A."/>
            <person name="Vollmert M."/>
            <person name="Tholl D."/>
            <person name="Graves M.V."/>
            <person name="Gurnon J.R."/>
            <person name="Xing W."/>
            <person name="Lisec A.D."/>
            <person name="Nickerson K.W."/>
            <person name="Van Etten J.L."/>
        </authorList>
    </citation>
    <scope>NUCLEOTIDE SEQUENCE [LARGE SCALE GENOMIC DNA]</scope>
</reference>
<reference evidence="1 2" key="8">
    <citation type="journal article" date="2010" name="J. Virol.">
        <title>Microarray analysis of Paramecium bursaria chlorella virus 1 transcription.</title>
        <authorList>
            <person name="Yanai-Balser G.M."/>
            <person name="Duncan G.A."/>
            <person name="Eudy J.D."/>
            <person name="Wang D."/>
            <person name="Li X."/>
            <person name="Agarkova I.V."/>
            <person name="Dunigan D.D."/>
            <person name="Van Etten J.L."/>
        </authorList>
    </citation>
    <scope>NUCLEOTIDE SEQUENCE [LARGE SCALE GENOMIC DNA]</scope>
</reference>
<keyword evidence="2" id="KW-1185">Reference proteome</keyword>